<dbReference type="InterPro" id="IPR050490">
    <property type="entry name" value="Bact_solute-bd_prot1"/>
</dbReference>
<feature type="chain" id="PRO_5045824899" evidence="1">
    <location>
        <begin position="22"/>
        <end position="414"/>
    </location>
</feature>
<dbReference type="PANTHER" id="PTHR43649:SF12">
    <property type="entry name" value="DIACETYLCHITOBIOSE BINDING PROTEIN DASA"/>
    <property type="match status" value="1"/>
</dbReference>
<dbReference type="InterPro" id="IPR006059">
    <property type="entry name" value="SBP"/>
</dbReference>
<comment type="caution">
    <text evidence="2">The sequence shown here is derived from an EMBL/GenBank/DDBJ whole genome shotgun (WGS) entry which is preliminary data.</text>
</comment>
<dbReference type="PANTHER" id="PTHR43649">
    <property type="entry name" value="ARABINOSE-BINDING PROTEIN-RELATED"/>
    <property type="match status" value="1"/>
</dbReference>
<gene>
    <name evidence="2" type="ORF">GCM10022239_05830</name>
</gene>
<name>A0ABP7F844_9MICO</name>
<dbReference type="Proteomes" id="UP001501004">
    <property type="component" value="Unassembled WGS sequence"/>
</dbReference>
<evidence type="ECO:0000256" key="1">
    <source>
        <dbReference type="SAM" id="SignalP"/>
    </source>
</evidence>
<dbReference type="SUPFAM" id="SSF53850">
    <property type="entry name" value="Periplasmic binding protein-like II"/>
    <property type="match status" value="1"/>
</dbReference>
<protein>
    <submittedName>
        <fullName evidence="2">Sugar ABC transporter substrate-binding protein</fullName>
    </submittedName>
</protein>
<dbReference type="Gene3D" id="3.40.190.10">
    <property type="entry name" value="Periplasmic binding protein-like II"/>
    <property type="match status" value="1"/>
</dbReference>
<dbReference type="PROSITE" id="PS51257">
    <property type="entry name" value="PROKAR_LIPOPROTEIN"/>
    <property type="match status" value="1"/>
</dbReference>
<reference evidence="3" key="1">
    <citation type="journal article" date="2019" name="Int. J. Syst. Evol. Microbiol.">
        <title>The Global Catalogue of Microorganisms (GCM) 10K type strain sequencing project: providing services to taxonomists for standard genome sequencing and annotation.</title>
        <authorList>
            <consortium name="The Broad Institute Genomics Platform"/>
            <consortium name="The Broad Institute Genome Sequencing Center for Infectious Disease"/>
            <person name="Wu L."/>
            <person name="Ma J."/>
        </authorList>
    </citation>
    <scope>NUCLEOTIDE SEQUENCE [LARGE SCALE GENOMIC DNA]</scope>
    <source>
        <strain evidence="3">JCM 16949</strain>
    </source>
</reference>
<evidence type="ECO:0000313" key="2">
    <source>
        <dbReference type="EMBL" id="GAA3732132.1"/>
    </source>
</evidence>
<keyword evidence="1" id="KW-0732">Signal</keyword>
<feature type="signal peptide" evidence="1">
    <location>
        <begin position="1"/>
        <end position="21"/>
    </location>
</feature>
<organism evidence="2 3">
    <name type="scientific">Leifsonella bigeumensis</name>
    <dbReference type="NCBI Taxonomy" id="433643"/>
    <lineage>
        <taxon>Bacteria</taxon>
        <taxon>Bacillati</taxon>
        <taxon>Actinomycetota</taxon>
        <taxon>Actinomycetes</taxon>
        <taxon>Micrococcales</taxon>
        <taxon>Microbacteriaceae</taxon>
        <taxon>Leifsonella</taxon>
    </lineage>
</organism>
<sequence length="414" mass="44185">MRHHKLALATATALTAAVALVGCTAAPEPADDSPKTVTMWVYPVIFDEPTHKAYWDGVIDAFEAEHKNITVEYEVFPWANRDQALTTAIAGGKGPDLVYLVPDQLSVYADSIEPIGPYLSDEKRSSFLDNVADAVTINGNMMGVPVLTSAYPLLCNKAAFKAAGVTEYPETWEELMDLAPTFKEHGIYATEYFGAPEVSLNNQFYPWLWQAGGSVFNEDGTGVAFNSDAGVEALQFLVDLAKNGYIPKDMISTTPAFEQSPSASNKVACTTQNSPNDLKPFWGEDNIHVGPPLTNKESVAYGTVGSLSLLKGSDAKEAAAEFASFASDAENLAKYDVAAGYFSPLKEGGGLYPDDALQTAVEATLSTVTVGELNPHSREVMGVLAPEIQAALLGTKTAEQALDDAASAAAQFFN</sequence>
<dbReference type="RefSeq" id="WP_344753493.1">
    <property type="nucleotide sequence ID" value="NZ_BAABAE010000001.1"/>
</dbReference>
<dbReference type="EMBL" id="BAABAE010000001">
    <property type="protein sequence ID" value="GAA3732132.1"/>
    <property type="molecule type" value="Genomic_DNA"/>
</dbReference>
<dbReference type="Pfam" id="PF01547">
    <property type="entry name" value="SBP_bac_1"/>
    <property type="match status" value="1"/>
</dbReference>
<accession>A0ABP7F844</accession>
<proteinExistence type="predicted"/>
<keyword evidence="3" id="KW-1185">Reference proteome</keyword>
<evidence type="ECO:0000313" key="3">
    <source>
        <dbReference type="Proteomes" id="UP001501004"/>
    </source>
</evidence>